<feature type="region of interest" description="Disordered" evidence="1">
    <location>
        <begin position="1"/>
        <end position="41"/>
    </location>
</feature>
<dbReference type="Pfam" id="PF20414">
    <property type="entry name" value="DUF6698"/>
    <property type="match status" value="1"/>
</dbReference>
<dbReference type="InterPro" id="IPR046521">
    <property type="entry name" value="DUF6698"/>
</dbReference>
<evidence type="ECO:0000313" key="3">
    <source>
        <dbReference type="EMBL" id="KAJ7325942.1"/>
    </source>
</evidence>
<dbReference type="Proteomes" id="UP001218218">
    <property type="component" value="Unassembled WGS sequence"/>
</dbReference>
<feature type="region of interest" description="Disordered" evidence="1">
    <location>
        <begin position="375"/>
        <end position="465"/>
    </location>
</feature>
<dbReference type="EMBL" id="JARIHO010000077">
    <property type="protein sequence ID" value="KAJ7310798.1"/>
    <property type="molecule type" value="Genomic_DNA"/>
</dbReference>
<feature type="compositionally biased region" description="Basic residues" evidence="1">
    <location>
        <begin position="455"/>
        <end position="465"/>
    </location>
</feature>
<keyword evidence="4" id="KW-1185">Reference proteome</keyword>
<feature type="region of interest" description="Disordered" evidence="1">
    <location>
        <begin position="74"/>
        <end position="101"/>
    </location>
</feature>
<sequence>MSRRRRIDSTPNTPERSSTDGPLGDILNLSQQITPSKSPRRLRKLREDLQALANDVGDVVSSKDTEIADLTNQAVPSGSRKRRKRFHRAEDADDSVPNPTTLEDRVRRAGRHFIIDEAIFFIDEQAIWTVEAKDDFDYATEFASKDSRIQAQIHDLLRLLPNDARSLRKEDWIAGAFMDGMGGQRSTESNRLRHASLPHLARADEFDHFASASSRFEAFKERIGYVTATNTSSAYYSAFKAPLLYDEFDGTINVDHIFRNPVLLKIQACILRGPDGAKGLFSNHPHRPQAKCVEKIHHIRRTSTGAIANAATLAVWLFSADLRFVEHGEETGINYVQRYSDYVQRLREGVSKNKPWAIDLLKYWDDVLFPDADNSVAAGTGEGDDAEMQSVDDAFGNAPSGRNSPDSDARNGRSPLPAGNTTPHHTPHRSHQSTPTRSPRGSGIAGDGEEGQHPARTKTRLTTRR</sequence>
<protein>
    <submittedName>
        <fullName evidence="3">Uncharacterized protein</fullName>
    </submittedName>
</protein>
<comment type="caution">
    <text evidence="3">The sequence shown here is derived from an EMBL/GenBank/DDBJ whole genome shotgun (WGS) entry which is preliminary data.</text>
</comment>
<name>A0AAD7EI73_9AGAR</name>
<gene>
    <name evidence="3" type="ORF">DFH08DRAFT_886458</name>
    <name evidence="2" type="ORF">DFH08DRAFT_898395</name>
</gene>
<proteinExistence type="predicted"/>
<evidence type="ECO:0000313" key="4">
    <source>
        <dbReference type="Proteomes" id="UP001218218"/>
    </source>
</evidence>
<organism evidence="3 4">
    <name type="scientific">Mycena albidolilacea</name>
    <dbReference type="NCBI Taxonomy" id="1033008"/>
    <lineage>
        <taxon>Eukaryota</taxon>
        <taxon>Fungi</taxon>
        <taxon>Dikarya</taxon>
        <taxon>Basidiomycota</taxon>
        <taxon>Agaricomycotina</taxon>
        <taxon>Agaricomycetes</taxon>
        <taxon>Agaricomycetidae</taxon>
        <taxon>Agaricales</taxon>
        <taxon>Marasmiineae</taxon>
        <taxon>Mycenaceae</taxon>
        <taxon>Mycena</taxon>
    </lineage>
</organism>
<accession>A0AAD7EI73</accession>
<dbReference type="AlphaFoldDB" id="A0AAD7EI73"/>
<feature type="compositionally biased region" description="Polar residues" evidence="1">
    <location>
        <begin position="9"/>
        <end position="20"/>
    </location>
</feature>
<evidence type="ECO:0000313" key="2">
    <source>
        <dbReference type="EMBL" id="KAJ7310798.1"/>
    </source>
</evidence>
<evidence type="ECO:0000256" key="1">
    <source>
        <dbReference type="SAM" id="MobiDB-lite"/>
    </source>
</evidence>
<feature type="compositionally biased region" description="Polar residues" evidence="1">
    <location>
        <begin position="28"/>
        <end position="37"/>
    </location>
</feature>
<dbReference type="EMBL" id="JARIHO010000043">
    <property type="protein sequence ID" value="KAJ7325942.1"/>
    <property type="molecule type" value="Genomic_DNA"/>
</dbReference>
<reference evidence="3" key="1">
    <citation type="submission" date="2023-03" db="EMBL/GenBank/DDBJ databases">
        <title>Massive genome expansion in bonnet fungi (Mycena s.s.) driven by repeated elements and novel gene families across ecological guilds.</title>
        <authorList>
            <consortium name="Lawrence Berkeley National Laboratory"/>
            <person name="Harder C.B."/>
            <person name="Miyauchi S."/>
            <person name="Viragh M."/>
            <person name="Kuo A."/>
            <person name="Thoen E."/>
            <person name="Andreopoulos B."/>
            <person name="Lu D."/>
            <person name="Skrede I."/>
            <person name="Drula E."/>
            <person name="Henrissat B."/>
            <person name="Morin E."/>
            <person name="Kohler A."/>
            <person name="Barry K."/>
            <person name="LaButti K."/>
            <person name="Morin E."/>
            <person name="Salamov A."/>
            <person name="Lipzen A."/>
            <person name="Mereny Z."/>
            <person name="Hegedus B."/>
            <person name="Baldrian P."/>
            <person name="Stursova M."/>
            <person name="Weitz H."/>
            <person name="Taylor A."/>
            <person name="Grigoriev I.V."/>
            <person name="Nagy L.G."/>
            <person name="Martin F."/>
            <person name="Kauserud H."/>
        </authorList>
    </citation>
    <scope>NUCLEOTIDE SEQUENCE</scope>
    <source>
        <strain evidence="3">CBHHK002</strain>
    </source>
</reference>